<organism evidence="1 2">
    <name type="scientific">Plakobranchus ocellatus</name>
    <dbReference type="NCBI Taxonomy" id="259542"/>
    <lineage>
        <taxon>Eukaryota</taxon>
        <taxon>Metazoa</taxon>
        <taxon>Spiralia</taxon>
        <taxon>Lophotrochozoa</taxon>
        <taxon>Mollusca</taxon>
        <taxon>Gastropoda</taxon>
        <taxon>Heterobranchia</taxon>
        <taxon>Euthyneura</taxon>
        <taxon>Panpulmonata</taxon>
        <taxon>Sacoglossa</taxon>
        <taxon>Placobranchoidea</taxon>
        <taxon>Plakobranchidae</taxon>
        <taxon>Plakobranchus</taxon>
    </lineage>
</organism>
<name>A0AAV3ZUL0_9GAST</name>
<protein>
    <submittedName>
        <fullName evidence="1">Uncharacterized protein</fullName>
    </submittedName>
</protein>
<reference evidence="1 2" key="1">
    <citation type="journal article" date="2021" name="Elife">
        <title>Chloroplast acquisition without the gene transfer in kleptoplastic sea slugs, Plakobranchus ocellatus.</title>
        <authorList>
            <person name="Maeda T."/>
            <person name="Takahashi S."/>
            <person name="Yoshida T."/>
            <person name="Shimamura S."/>
            <person name="Takaki Y."/>
            <person name="Nagai Y."/>
            <person name="Toyoda A."/>
            <person name="Suzuki Y."/>
            <person name="Arimoto A."/>
            <person name="Ishii H."/>
            <person name="Satoh N."/>
            <person name="Nishiyama T."/>
            <person name="Hasebe M."/>
            <person name="Maruyama T."/>
            <person name="Minagawa J."/>
            <person name="Obokata J."/>
            <person name="Shigenobu S."/>
        </authorList>
    </citation>
    <scope>NUCLEOTIDE SEQUENCE [LARGE SCALE GENOMIC DNA]</scope>
</reference>
<keyword evidence="2" id="KW-1185">Reference proteome</keyword>
<evidence type="ECO:0000313" key="2">
    <source>
        <dbReference type="Proteomes" id="UP000735302"/>
    </source>
</evidence>
<comment type="caution">
    <text evidence="1">The sequence shown here is derived from an EMBL/GenBank/DDBJ whole genome shotgun (WGS) entry which is preliminary data.</text>
</comment>
<gene>
    <name evidence="1" type="ORF">PoB_002613600</name>
</gene>
<dbReference type="Proteomes" id="UP000735302">
    <property type="component" value="Unassembled WGS sequence"/>
</dbReference>
<accession>A0AAV3ZUL0</accession>
<dbReference type="AlphaFoldDB" id="A0AAV3ZUL0"/>
<sequence length="113" mass="12588">MILTYVAVTGYPKHVDLVFRFFCLLINVHSLLALFAGSSEDNTVDLGVGRRDFSTVPIFYLNASWSEGKLARRMIWGRVGGRAISILNICLLSSADKSALRCRGFEPRHRALA</sequence>
<dbReference type="EMBL" id="BLXT01003003">
    <property type="protein sequence ID" value="GFN99630.1"/>
    <property type="molecule type" value="Genomic_DNA"/>
</dbReference>
<evidence type="ECO:0000313" key="1">
    <source>
        <dbReference type="EMBL" id="GFN99630.1"/>
    </source>
</evidence>
<proteinExistence type="predicted"/>